<name>A0A8S4PIY3_OWEFU</name>
<dbReference type="Gene3D" id="1.25.40.10">
    <property type="entry name" value="Tetratricopeptide repeat domain"/>
    <property type="match status" value="1"/>
</dbReference>
<dbReference type="GO" id="GO:0005783">
    <property type="term" value="C:endoplasmic reticulum"/>
    <property type="evidence" value="ECO:0007669"/>
    <property type="project" value="InterPro"/>
</dbReference>
<feature type="non-terminal residue" evidence="3">
    <location>
        <position position="1"/>
    </location>
</feature>
<keyword evidence="1" id="KW-0175">Coiled coil</keyword>
<feature type="coiled-coil region" evidence="1">
    <location>
        <begin position="54"/>
        <end position="81"/>
    </location>
</feature>
<gene>
    <name evidence="3" type="ORF">OFUS_LOCUS18555</name>
</gene>
<dbReference type="InterPro" id="IPR013547">
    <property type="entry name" value="P4H_N"/>
</dbReference>
<accession>A0A8S4PIY3</accession>
<reference evidence="3" key="1">
    <citation type="submission" date="2022-03" db="EMBL/GenBank/DDBJ databases">
        <authorList>
            <person name="Martin C."/>
        </authorList>
    </citation>
    <scope>NUCLEOTIDE SEQUENCE</scope>
</reference>
<evidence type="ECO:0000313" key="3">
    <source>
        <dbReference type="EMBL" id="CAH1793744.1"/>
    </source>
</evidence>
<organism evidence="3 4">
    <name type="scientific">Owenia fusiformis</name>
    <name type="common">Polychaete worm</name>
    <dbReference type="NCBI Taxonomy" id="6347"/>
    <lineage>
        <taxon>Eukaryota</taxon>
        <taxon>Metazoa</taxon>
        <taxon>Spiralia</taxon>
        <taxon>Lophotrochozoa</taxon>
        <taxon>Annelida</taxon>
        <taxon>Polychaeta</taxon>
        <taxon>Sedentaria</taxon>
        <taxon>Canalipalpata</taxon>
        <taxon>Sabellida</taxon>
        <taxon>Oweniida</taxon>
        <taxon>Oweniidae</taxon>
        <taxon>Owenia</taxon>
    </lineage>
</organism>
<dbReference type="InterPro" id="IPR011990">
    <property type="entry name" value="TPR-like_helical_dom_sf"/>
</dbReference>
<keyword evidence="4" id="KW-1185">Reference proteome</keyword>
<dbReference type="OrthoDB" id="5850448at2759"/>
<dbReference type="Proteomes" id="UP000749559">
    <property type="component" value="Unassembled WGS sequence"/>
</dbReference>
<sequence length="283" mass="32337">MIYIAILKYTFGVGLLLNLHHVSHVHGEVFTSISQLRELVKAERKLMKSLDLFIHEEEMKLEQLKSIKDAIEEDIPKVQDAHDFIGHPINAFHLIKRVSGAWASVFHHSGNFAPYNEFKMVADEVLKIFPQHQDYHGACHAILRIQNIYKLNTTDIANGIIMNNKAMEPLSAVECLDISTTSTRTQYYRQGLEWIDIAMQRNLTVPDILDAKLTIADIYRLDGNHTDALQIIHDIRADDQYKDILTDDQKSRIKLTEAASELTVAPGEAFALDWLEDYGKLCR</sequence>
<evidence type="ECO:0000256" key="1">
    <source>
        <dbReference type="SAM" id="Coils"/>
    </source>
</evidence>
<dbReference type="GO" id="GO:0004656">
    <property type="term" value="F:procollagen-proline 4-dioxygenase activity"/>
    <property type="evidence" value="ECO:0007669"/>
    <property type="project" value="InterPro"/>
</dbReference>
<feature type="domain" description="Prolyl 4-hydroxylase N-terminal" evidence="2">
    <location>
        <begin position="32"/>
        <end position="162"/>
    </location>
</feature>
<proteinExistence type="predicted"/>
<dbReference type="Pfam" id="PF08336">
    <property type="entry name" value="P4Ha_N"/>
    <property type="match status" value="1"/>
</dbReference>
<comment type="caution">
    <text evidence="3">The sequence shown here is derived from an EMBL/GenBank/DDBJ whole genome shotgun (WGS) entry which is preliminary data.</text>
</comment>
<evidence type="ECO:0000313" key="4">
    <source>
        <dbReference type="Proteomes" id="UP000749559"/>
    </source>
</evidence>
<protein>
    <recommendedName>
        <fullName evidence="2">Prolyl 4-hydroxylase N-terminal domain-containing protein</fullName>
    </recommendedName>
</protein>
<evidence type="ECO:0000259" key="2">
    <source>
        <dbReference type="Pfam" id="PF08336"/>
    </source>
</evidence>
<dbReference type="AlphaFoldDB" id="A0A8S4PIY3"/>
<dbReference type="EMBL" id="CAIIXF020000009">
    <property type="protein sequence ID" value="CAH1793744.1"/>
    <property type="molecule type" value="Genomic_DNA"/>
</dbReference>